<gene>
    <name evidence="3" type="primary">LOC101849180</name>
</gene>
<evidence type="ECO:0000259" key="1">
    <source>
        <dbReference type="Pfam" id="PF00078"/>
    </source>
</evidence>
<dbReference type="RefSeq" id="XP_005091711.1">
    <property type="nucleotide sequence ID" value="XM_005091654.1"/>
</dbReference>
<dbReference type="InterPro" id="IPR000477">
    <property type="entry name" value="RT_dom"/>
</dbReference>
<reference evidence="3" key="1">
    <citation type="submission" date="2025-08" db="UniProtKB">
        <authorList>
            <consortium name="RefSeq"/>
        </authorList>
    </citation>
    <scope>IDENTIFICATION</scope>
</reference>
<dbReference type="Proteomes" id="UP000694888">
    <property type="component" value="Unplaced"/>
</dbReference>
<dbReference type="PANTHER" id="PTHR47027">
    <property type="entry name" value="REVERSE TRANSCRIPTASE DOMAIN-CONTAINING PROTEIN"/>
    <property type="match status" value="1"/>
</dbReference>
<protein>
    <submittedName>
        <fullName evidence="3">Uncharacterized protein LOC101849180</fullName>
    </submittedName>
</protein>
<feature type="domain" description="Reverse transcriptase" evidence="1">
    <location>
        <begin position="3"/>
        <end position="98"/>
    </location>
</feature>
<proteinExistence type="predicted"/>
<evidence type="ECO:0000313" key="3">
    <source>
        <dbReference type="RefSeq" id="XP_005091711.1"/>
    </source>
</evidence>
<sequence>MLKVILNRLRPQVQRIIAEEHTGFKTRRSSTEQIFNPRIIMEKYLQHQQELHQVFVDLKKAFDRVWQEALWATMNFYNINANMIKVIEKLYDKAASAVVFNSNIEEGF</sequence>
<organism evidence="2 3">
    <name type="scientific">Aplysia californica</name>
    <name type="common">California sea hare</name>
    <dbReference type="NCBI Taxonomy" id="6500"/>
    <lineage>
        <taxon>Eukaryota</taxon>
        <taxon>Metazoa</taxon>
        <taxon>Spiralia</taxon>
        <taxon>Lophotrochozoa</taxon>
        <taxon>Mollusca</taxon>
        <taxon>Gastropoda</taxon>
        <taxon>Heterobranchia</taxon>
        <taxon>Euthyneura</taxon>
        <taxon>Tectipleura</taxon>
        <taxon>Aplysiida</taxon>
        <taxon>Aplysioidea</taxon>
        <taxon>Aplysiidae</taxon>
        <taxon>Aplysia</taxon>
    </lineage>
</organism>
<accession>A0ABM0JE94</accession>
<dbReference type="Pfam" id="PF00078">
    <property type="entry name" value="RVT_1"/>
    <property type="match status" value="1"/>
</dbReference>
<evidence type="ECO:0000313" key="2">
    <source>
        <dbReference type="Proteomes" id="UP000694888"/>
    </source>
</evidence>
<name>A0ABM0JE94_APLCA</name>
<dbReference type="GeneID" id="101849180"/>
<dbReference type="PANTHER" id="PTHR47027:SF20">
    <property type="entry name" value="REVERSE TRANSCRIPTASE-LIKE PROTEIN WITH RNA-DIRECTED DNA POLYMERASE DOMAIN"/>
    <property type="match status" value="1"/>
</dbReference>
<keyword evidence="2" id="KW-1185">Reference proteome</keyword>